<name>Q6HFX9_BACHK</name>
<dbReference type="InterPro" id="IPR050491">
    <property type="entry name" value="AmpC-like"/>
</dbReference>
<evidence type="ECO:0000259" key="1">
    <source>
        <dbReference type="Pfam" id="PF00144"/>
    </source>
</evidence>
<sequence>MKFFFFSHSLYLLLYNRTNILSFLKKGVTMKLKSNNIYEKMNQYSVVGLSLAVIRDGKLDETAAFGTLESRTNRTVTIDSIFNSCSISKFITTILVLTLSDLKIVHLDEDVNDRLTSWNIPTNLFTSQKKVTLRNLLSHQSGIIDPPNSFEHYLLAQGQPNMSELLAGKTLYCPVPIEVTYKPESEFHYSDANFCIIEILLEDITGKPFNLLLEEYIFQPLQMKNSTIFSPEDIDKTDAFACGHNKDGTVTNEKYPFYPFVAASGIWTTPTDLSALVIEIIHSLQGKGKLKLSQKTVQDMISPQGCSKWTGLGVFLDDLNEDLQIYSLGWGVGFQCMMICYPYRGNGAIIMTNADLGVHQMEGIIGDVLKTLSL</sequence>
<dbReference type="PANTHER" id="PTHR46825">
    <property type="entry name" value="D-ALANYL-D-ALANINE-CARBOXYPEPTIDASE/ENDOPEPTIDASE AMPH"/>
    <property type="match status" value="1"/>
</dbReference>
<evidence type="ECO:0000313" key="3">
    <source>
        <dbReference type="Proteomes" id="UP000001301"/>
    </source>
</evidence>
<dbReference type="Pfam" id="PF00144">
    <property type="entry name" value="Beta-lactamase"/>
    <property type="match status" value="1"/>
</dbReference>
<organism evidence="2 3">
    <name type="scientific">Bacillus thuringiensis subsp. konkukian (strain 97-27)</name>
    <dbReference type="NCBI Taxonomy" id="281309"/>
    <lineage>
        <taxon>Bacteria</taxon>
        <taxon>Bacillati</taxon>
        <taxon>Bacillota</taxon>
        <taxon>Bacilli</taxon>
        <taxon>Bacillales</taxon>
        <taxon>Bacillaceae</taxon>
        <taxon>Bacillus</taxon>
        <taxon>Bacillus cereus group</taxon>
    </lineage>
</organism>
<protein>
    <submittedName>
        <fullName evidence="2">Probable penicillin-binding protein</fullName>
    </submittedName>
</protein>
<evidence type="ECO:0000313" key="2">
    <source>
        <dbReference type="EMBL" id="AAT60440.1"/>
    </source>
</evidence>
<accession>Q6HFX9</accession>
<gene>
    <name evidence="2" type="primary">pbp</name>
    <name evidence="2" type="ordered locus">BT9727_3224</name>
</gene>
<dbReference type="InterPro" id="IPR012338">
    <property type="entry name" value="Beta-lactam/transpept-like"/>
</dbReference>
<proteinExistence type="predicted"/>
<dbReference type="HOGENOM" id="CLU_020027_8_0_9"/>
<dbReference type="PANTHER" id="PTHR46825:SF9">
    <property type="entry name" value="BETA-LACTAMASE-RELATED DOMAIN-CONTAINING PROTEIN"/>
    <property type="match status" value="1"/>
</dbReference>
<dbReference type="Proteomes" id="UP000001301">
    <property type="component" value="Chromosome"/>
</dbReference>
<dbReference type="AlphaFoldDB" id="Q6HFX9"/>
<dbReference type="Gene3D" id="3.40.710.10">
    <property type="entry name" value="DD-peptidase/beta-lactamase superfamily"/>
    <property type="match status" value="1"/>
</dbReference>
<reference evidence="2 3" key="1">
    <citation type="journal article" date="2006" name="J. Bacteriol.">
        <title>Pathogenomic sequence analysis of Bacillus cereus and Bacillus thuringiensis isolates closely related to Bacillus anthracis.</title>
        <authorList>
            <person name="Han C.S."/>
            <person name="Xie G."/>
            <person name="Challacombe J.F."/>
            <person name="Altherr M.R."/>
            <person name="Bhotika S.S."/>
            <person name="Brown N."/>
            <person name="Bruce D."/>
            <person name="Campbell C.S."/>
            <person name="Campbell M.L."/>
            <person name="Chen J."/>
            <person name="Chertkov O."/>
            <person name="Cleland C."/>
            <person name="Dimitrijevic M."/>
            <person name="Doggett N.A."/>
            <person name="Fawcett J.J."/>
            <person name="Glavina T."/>
            <person name="Goodwin L.A."/>
            <person name="Green L.D."/>
            <person name="Hill K.K."/>
            <person name="Hitchcock P."/>
            <person name="Jackson P.J."/>
            <person name="Keim P."/>
            <person name="Kewalramani A.R."/>
            <person name="Longmire J."/>
            <person name="Lucas S."/>
            <person name="Malfatti S."/>
            <person name="McMurry K."/>
            <person name="Meincke L.J."/>
            <person name="Misra M."/>
            <person name="Moseman B.L."/>
            <person name="Mundt M."/>
            <person name="Munk A.C."/>
            <person name="Okinaka R.T."/>
            <person name="Parson-Quintana B."/>
            <person name="Reilly L.P."/>
            <person name="Richardson P."/>
            <person name="Robinson D.L."/>
            <person name="Rubin E."/>
            <person name="Saunders E."/>
            <person name="Tapia R."/>
            <person name="Tesmer J.G."/>
            <person name="Thayer N."/>
            <person name="Thompson L.S."/>
            <person name="Tice H."/>
            <person name="Ticknor L.O."/>
            <person name="Wills P.L."/>
            <person name="Brettin T.S."/>
            <person name="Gilna P."/>
        </authorList>
    </citation>
    <scope>NUCLEOTIDE SEQUENCE [LARGE SCALE GENOMIC DNA]</scope>
    <source>
        <strain evidence="2 3">97-27</strain>
    </source>
</reference>
<dbReference type="PATRIC" id="fig|281309.8.peg.3436"/>
<dbReference type="SUPFAM" id="SSF56601">
    <property type="entry name" value="beta-lactamase/transpeptidase-like"/>
    <property type="match status" value="1"/>
</dbReference>
<dbReference type="EMBL" id="AE017355">
    <property type="protein sequence ID" value="AAT60440.1"/>
    <property type="molecule type" value="Genomic_DNA"/>
</dbReference>
<feature type="domain" description="Beta-lactamase-related" evidence="1">
    <location>
        <begin position="36"/>
        <end position="356"/>
    </location>
</feature>
<dbReference type="KEGG" id="btk:BT9727_3224"/>
<dbReference type="InterPro" id="IPR001466">
    <property type="entry name" value="Beta-lactam-related"/>
</dbReference>